<dbReference type="AlphaFoldDB" id="A0A0N9HYD2"/>
<sequence length="293" mass="33940">MDTNEAKRIETTNHERYQLATSSGWQFWADMPDLLTRWQVLPFNQRGDKRMAFGVIKGNFHGLQFTMFDFHRRPTVTSVHTRWTNKKVNELDTITIDSVWVITLPAAMPFFQIVSSVESAFDTEQYPEPPTPDRKFNRWYKLIDTDPNAALQVLTPPVMSTMRQLKLHNWSLVGTDLVYAENPFFRTKADDIVDTLGKLASLVGVLPVNQPAPPQAQPMQPMQPPAPQPYQQPYPPQGYPQQAPPPQYPQYQQPYPQQPYPQQPYPPQHYPQQPYPPQQYPQQPYGYPPQQGY</sequence>
<evidence type="ECO:0000313" key="2">
    <source>
        <dbReference type="EMBL" id="ALG07276.1"/>
    </source>
</evidence>
<gene>
    <name evidence="2" type="ORF">AOZ06_10395</name>
</gene>
<proteinExistence type="predicted"/>
<dbReference type="RefSeq" id="WP_054289244.1">
    <property type="nucleotide sequence ID" value="NZ_CP012752.1"/>
</dbReference>
<feature type="compositionally biased region" description="Pro residues" evidence="1">
    <location>
        <begin position="256"/>
        <end position="279"/>
    </location>
</feature>
<evidence type="ECO:0000256" key="1">
    <source>
        <dbReference type="SAM" id="MobiDB-lite"/>
    </source>
</evidence>
<feature type="compositionally biased region" description="Low complexity" evidence="1">
    <location>
        <begin position="280"/>
        <end position="293"/>
    </location>
</feature>
<keyword evidence="3" id="KW-1185">Reference proteome</keyword>
<dbReference type="EMBL" id="CP012752">
    <property type="protein sequence ID" value="ALG07276.1"/>
    <property type="molecule type" value="Genomic_DNA"/>
</dbReference>
<dbReference type="KEGG" id="kphy:AOZ06_10395"/>
<accession>A0A0N9HYD2</accession>
<reference evidence="2 3" key="1">
    <citation type="submission" date="2015-07" db="EMBL/GenBank/DDBJ databases">
        <title>Genome sequencing of Kibdelosporangium phytohabitans.</title>
        <authorList>
            <person name="Qin S."/>
            <person name="Xing K."/>
        </authorList>
    </citation>
    <scope>NUCLEOTIDE SEQUENCE [LARGE SCALE GENOMIC DNA]</scope>
    <source>
        <strain evidence="2 3">KLBMP1111</strain>
    </source>
</reference>
<dbReference type="OrthoDB" id="3683601at2"/>
<protein>
    <submittedName>
        <fullName evidence="2">Uncharacterized protein</fullName>
    </submittedName>
</protein>
<dbReference type="Proteomes" id="UP000063699">
    <property type="component" value="Chromosome"/>
</dbReference>
<name>A0A0N9HYD2_9PSEU</name>
<organism evidence="2 3">
    <name type="scientific">Kibdelosporangium phytohabitans</name>
    <dbReference type="NCBI Taxonomy" id="860235"/>
    <lineage>
        <taxon>Bacteria</taxon>
        <taxon>Bacillati</taxon>
        <taxon>Actinomycetota</taxon>
        <taxon>Actinomycetes</taxon>
        <taxon>Pseudonocardiales</taxon>
        <taxon>Pseudonocardiaceae</taxon>
        <taxon>Kibdelosporangium</taxon>
    </lineage>
</organism>
<evidence type="ECO:0000313" key="3">
    <source>
        <dbReference type="Proteomes" id="UP000063699"/>
    </source>
</evidence>
<feature type="compositionally biased region" description="Pro residues" evidence="1">
    <location>
        <begin position="211"/>
        <end position="248"/>
    </location>
</feature>
<feature type="region of interest" description="Disordered" evidence="1">
    <location>
        <begin position="211"/>
        <end position="293"/>
    </location>
</feature>